<dbReference type="SUPFAM" id="SSF51316">
    <property type="entry name" value="Mss4-like"/>
    <property type="match status" value="1"/>
</dbReference>
<dbReference type="InterPro" id="IPR006913">
    <property type="entry name" value="CENP-V/GFA"/>
</dbReference>
<protein>
    <submittedName>
        <fullName evidence="7">Aldehyde-activating protein</fullName>
    </submittedName>
</protein>
<evidence type="ECO:0000313" key="8">
    <source>
        <dbReference type="Proteomes" id="UP000232164"/>
    </source>
</evidence>
<accession>A0A2N0D376</accession>
<dbReference type="AlphaFoldDB" id="A0A2N0D376"/>
<dbReference type="InterPro" id="IPR011057">
    <property type="entry name" value="Mss4-like_sf"/>
</dbReference>
<dbReference type="EMBL" id="PIQN01000022">
    <property type="protein sequence ID" value="PKA40517.1"/>
    <property type="molecule type" value="Genomic_DNA"/>
</dbReference>
<feature type="domain" description="CENP-V/GFA" evidence="6">
    <location>
        <begin position="13"/>
        <end position="138"/>
    </location>
</feature>
<dbReference type="Pfam" id="PF04828">
    <property type="entry name" value="GFA"/>
    <property type="match status" value="1"/>
</dbReference>
<proteinExistence type="inferred from homology"/>
<dbReference type="PANTHER" id="PTHR33337">
    <property type="entry name" value="GFA DOMAIN-CONTAINING PROTEIN"/>
    <property type="match status" value="1"/>
</dbReference>
<keyword evidence="2" id="KW-0479">Metal-binding</keyword>
<evidence type="ECO:0000259" key="6">
    <source>
        <dbReference type="PROSITE" id="PS51891"/>
    </source>
</evidence>
<comment type="similarity">
    <text evidence="1">Belongs to the Gfa family.</text>
</comment>
<dbReference type="Proteomes" id="UP000232164">
    <property type="component" value="Unassembled WGS sequence"/>
</dbReference>
<dbReference type="Gene3D" id="3.90.1590.10">
    <property type="entry name" value="glutathione-dependent formaldehyde- activating enzyme (gfa)"/>
    <property type="match status" value="1"/>
</dbReference>
<dbReference type="GO" id="GO:0046872">
    <property type="term" value="F:metal ion binding"/>
    <property type="evidence" value="ECO:0007669"/>
    <property type="project" value="UniProtKB-KW"/>
</dbReference>
<dbReference type="RefSeq" id="WP_100772729.1">
    <property type="nucleotide sequence ID" value="NZ_PIQN01000022.1"/>
</dbReference>
<gene>
    <name evidence="7" type="ORF">CWR43_28540</name>
</gene>
<evidence type="ECO:0000256" key="2">
    <source>
        <dbReference type="ARBA" id="ARBA00022723"/>
    </source>
</evidence>
<organism evidence="7 8">
    <name type="scientific">Rhizobium sullae</name>
    <name type="common">Rhizobium hedysari</name>
    <dbReference type="NCBI Taxonomy" id="50338"/>
    <lineage>
        <taxon>Bacteria</taxon>
        <taxon>Pseudomonadati</taxon>
        <taxon>Pseudomonadota</taxon>
        <taxon>Alphaproteobacteria</taxon>
        <taxon>Hyphomicrobiales</taxon>
        <taxon>Rhizobiaceae</taxon>
        <taxon>Rhizobium/Agrobacterium group</taxon>
        <taxon>Rhizobium</taxon>
    </lineage>
</organism>
<keyword evidence="4" id="KW-0456">Lyase</keyword>
<reference evidence="7 8" key="1">
    <citation type="submission" date="2017-11" db="EMBL/GenBank/DDBJ databases">
        <authorList>
            <person name="Han C.G."/>
        </authorList>
    </citation>
    <scope>NUCLEOTIDE SEQUENCE [LARGE SCALE GENOMIC DNA]</scope>
    <source>
        <strain evidence="7 8">HCNT1</strain>
    </source>
</reference>
<dbReference type="STRING" id="1041146.GCA_000427985_00057"/>
<evidence type="ECO:0000313" key="7">
    <source>
        <dbReference type="EMBL" id="PKA40517.1"/>
    </source>
</evidence>
<evidence type="ECO:0000256" key="1">
    <source>
        <dbReference type="ARBA" id="ARBA00005495"/>
    </source>
</evidence>
<feature type="region of interest" description="Disordered" evidence="5">
    <location>
        <begin position="132"/>
        <end position="168"/>
    </location>
</feature>
<dbReference type="PANTHER" id="PTHR33337:SF40">
    <property type="entry name" value="CENP-V_GFA DOMAIN-CONTAINING PROTEIN-RELATED"/>
    <property type="match status" value="1"/>
</dbReference>
<dbReference type="PROSITE" id="PS51891">
    <property type="entry name" value="CENP_V_GFA"/>
    <property type="match status" value="1"/>
</dbReference>
<evidence type="ECO:0000256" key="5">
    <source>
        <dbReference type="SAM" id="MobiDB-lite"/>
    </source>
</evidence>
<sequence>MAGGAQVRAGASHSGGCQCGAVRYRASGEPGYPHVCHCRMCQKAAGNYFLPLGSFMRVDFAITRGEPKWFRSSDLVRRGFCGDCGTPLFYDIPEADSVNITLGSLDEPDAVKPVMQSNTGRKMSWFHALDTLPVEPDDESSEREGAIAASNHQHPDHDTSHWPSGGQT</sequence>
<comment type="caution">
    <text evidence="7">The sequence shown here is derived from an EMBL/GenBank/DDBJ whole genome shotgun (WGS) entry which is preliminary data.</text>
</comment>
<keyword evidence="3" id="KW-0862">Zinc</keyword>
<evidence type="ECO:0000256" key="4">
    <source>
        <dbReference type="ARBA" id="ARBA00023239"/>
    </source>
</evidence>
<name>A0A2N0D376_RHISU</name>
<reference evidence="7 8" key="2">
    <citation type="submission" date="2017-12" db="EMBL/GenBank/DDBJ databases">
        <title>Genome sequence of Rhizobium sullae HCNT1 isolated from Sulla coronaria nodules and featuring peculiar denitrification phenotypes.</title>
        <authorList>
            <person name="De Diego-Diaz B."/>
            <person name="Treu L."/>
            <person name="Campanaro S."/>
            <person name="Da Silva Duarte V."/>
            <person name="Basaglia M."/>
            <person name="Favaro L."/>
            <person name="Casella S."/>
            <person name="Squartini A."/>
        </authorList>
    </citation>
    <scope>NUCLEOTIDE SEQUENCE [LARGE SCALE GENOMIC DNA]</scope>
    <source>
        <strain evidence="7 8">HCNT1</strain>
    </source>
</reference>
<evidence type="ECO:0000256" key="3">
    <source>
        <dbReference type="ARBA" id="ARBA00022833"/>
    </source>
</evidence>
<dbReference type="GO" id="GO:0016846">
    <property type="term" value="F:carbon-sulfur lyase activity"/>
    <property type="evidence" value="ECO:0007669"/>
    <property type="project" value="InterPro"/>
</dbReference>